<dbReference type="AlphaFoldDB" id="A0A140L5Y1"/>
<proteinExistence type="predicted"/>
<evidence type="ECO:0000313" key="1">
    <source>
        <dbReference type="EMBL" id="KXG75956.1"/>
    </source>
</evidence>
<dbReference type="Proteomes" id="UP000070456">
    <property type="component" value="Unassembled WGS sequence"/>
</dbReference>
<dbReference type="RefSeq" id="WP_068556013.1">
    <property type="nucleotide sequence ID" value="NZ_LOEE01000030.1"/>
</dbReference>
<reference evidence="1 2" key="1">
    <citation type="submission" date="2015-12" db="EMBL/GenBank/DDBJ databases">
        <title>Draft genome sequence of the thermoanaerobe Thermotalea metallivorans, an isolate from the runoff channel of the Great Artesian Basin, Australia.</title>
        <authorList>
            <person name="Patel B.K."/>
        </authorList>
    </citation>
    <scope>NUCLEOTIDE SEQUENCE [LARGE SCALE GENOMIC DNA]</scope>
    <source>
        <strain evidence="1 2">B2-1</strain>
    </source>
</reference>
<accession>A0A140L5Y1</accession>
<dbReference type="OrthoDB" id="1955035at2"/>
<keyword evidence="2" id="KW-1185">Reference proteome</keyword>
<name>A0A140L5Y1_9FIRM</name>
<evidence type="ECO:0000313" key="2">
    <source>
        <dbReference type="Proteomes" id="UP000070456"/>
    </source>
</evidence>
<protein>
    <submittedName>
        <fullName evidence="1">Uncharacterized protein</fullName>
    </submittedName>
</protein>
<comment type="caution">
    <text evidence="1">The sequence shown here is derived from an EMBL/GenBank/DDBJ whole genome shotgun (WGS) entry which is preliminary data.</text>
</comment>
<sequence>MDFGIKDSIIAIITLDRNMVSSSTIPVFYANTEEQQERIALLIAKITMGMVHDLENGSYVVVRH</sequence>
<dbReference type="STRING" id="520762.AN619_14190"/>
<gene>
    <name evidence="1" type="ORF">AN619_14190</name>
</gene>
<dbReference type="InterPro" id="IPR054055">
    <property type="entry name" value="YpzH"/>
</dbReference>
<dbReference type="EMBL" id="LOEE01000030">
    <property type="protein sequence ID" value="KXG75956.1"/>
    <property type="molecule type" value="Genomic_DNA"/>
</dbReference>
<organism evidence="1 2">
    <name type="scientific">Thermotalea metallivorans</name>
    <dbReference type="NCBI Taxonomy" id="520762"/>
    <lineage>
        <taxon>Bacteria</taxon>
        <taxon>Bacillati</taxon>
        <taxon>Bacillota</taxon>
        <taxon>Clostridia</taxon>
        <taxon>Peptostreptococcales</taxon>
        <taxon>Thermotaleaceae</taxon>
        <taxon>Thermotalea</taxon>
    </lineage>
</organism>
<dbReference type="Pfam" id="PF21835">
    <property type="entry name" value="YIEGIA_cap"/>
    <property type="match status" value="1"/>
</dbReference>